<dbReference type="InterPro" id="IPR045087">
    <property type="entry name" value="Cu-oxidase_fam"/>
</dbReference>
<sequence>MARSLLPILTLLSLLHIAASTYNSKTLELTGELKIVNKVVAPDGYKRSTVLANGVYPGPLITGGKGDRFRINVVNSLTDNTMLRSTSIHWHGIFQRGSAWADGAAAITQCPISPNNSFLYEFSAPKQAGTFWYHSHFGTQYCDGLRGPLVVYDPKDPHRLLYDVDDDITFCRYHYPAPSLIPRVIAESTLINGKGRYGGGPKVDLAVIDVKKGRRYRFRLLSLSCEPNYIFSIDGHKLKIIEADGENVQPVTVDSLQIFAGQRYSFVLNANRPVDNYWIRSLPDSGKNGLDQGFDGGLNSAILRYKGAPRVEPSQTKFYPPSRPVFLKEANLHPLFLTRVQGRPFVGGADVNINLALGFDPDKFSYTVNGGYYVDPPVPVLLQIMSGARSAKDLLPEGVVVTLPKNKVIEISIPGGIIGGAHPFHLHGHSFYVIKSAGNHTKHNYLNPVIRDVASIGEAGSNTTIRFVTDNPGPWMFHCHIDFHVQMGMAIVFVVDPDTASASSVPTAWNKLCPSYNNLAPSATSIKIVPTSD</sequence>
<evidence type="ECO:0000256" key="1">
    <source>
        <dbReference type="ARBA" id="ARBA00010609"/>
    </source>
</evidence>
<dbReference type="InterPro" id="IPR011707">
    <property type="entry name" value="Cu-oxidase-like_N"/>
</dbReference>
<evidence type="ECO:0000256" key="2">
    <source>
        <dbReference type="ARBA" id="ARBA00022723"/>
    </source>
</evidence>
<dbReference type="InterPro" id="IPR002355">
    <property type="entry name" value="Cu_oxidase_Cu_BS"/>
</dbReference>
<dbReference type="Pfam" id="PF07732">
    <property type="entry name" value="Cu-oxidase_3"/>
    <property type="match status" value="1"/>
</dbReference>
<proteinExistence type="inferred from homology"/>
<evidence type="ECO:0000256" key="3">
    <source>
        <dbReference type="ARBA" id="ARBA00023002"/>
    </source>
</evidence>
<dbReference type="InterPro" id="IPR001117">
    <property type="entry name" value="Cu-oxidase_2nd"/>
</dbReference>
<evidence type="ECO:0000259" key="10">
    <source>
        <dbReference type="Pfam" id="PF07732"/>
    </source>
</evidence>
<reference evidence="11 12" key="1">
    <citation type="submission" date="2020-01" db="EMBL/GenBank/DDBJ databases">
        <authorList>
            <person name="Gupta K D."/>
        </authorList>
    </citation>
    <scope>NUCLEOTIDE SEQUENCE [LARGE SCALE GENOMIC DNA]</scope>
</reference>
<keyword evidence="12" id="KW-1185">Reference proteome</keyword>
<dbReference type="InterPro" id="IPR008972">
    <property type="entry name" value="Cupredoxin"/>
</dbReference>
<evidence type="ECO:0000313" key="12">
    <source>
        <dbReference type="Proteomes" id="UP000467700"/>
    </source>
</evidence>
<dbReference type="GO" id="GO:0016491">
    <property type="term" value="F:oxidoreductase activity"/>
    <property type="evidence" value="ECO:0007669"/>
    <property type="project" value="UniProtKB-KW"/>
</dbReference>
<dbReference type="OrthoDB" id="2121828at2759"/>
<dbReference type="PROSITE" id="PS00080">
    <property type="entry name" value="MULTICOPPER_OXIDASE2"/>
    <property type="match status" value="1"/>
</dbReference>
<dbReference type="FunFam" id="2.60.40.420:FF:000045">
    <property type="entry name" value="Laccase 2"/>
    <property type="match status" value="1"/>
</dbReference>
<comment type="similarity">
    <text evidence="1">Belongs to the multicopper oxidase family.</text>
</comment>
<dbReference type="GO" id="GO:0005507">
    <property type="term" value="F:copper ion binding"/>
    <property type="evidence" value="ECO:0007669"/>
    <property type="project" value="InterPro"/>
</dbReference>
<evidence type="ECO:0000259" key="9">
    <source>
        <dbReference type="Pfam" id="PF07731"/>
    </source>
</evidence>
<evidence type="ECO:0008006" key="13">
    <source>
        <dbReference type="Google" id="ProtNLM"/>
    </source>
</evidence>
<keyword evidence="7" id="KW-0732">Signal</keyword>
<keyword evidence="2" id="KW-0479">Metal-binding</keyword>
<dbReference type="EMBL" id="CACVBS010000032">
    <property type="protein sequence ID" value="CAA7261127.1"/>
    <property type="molecule type" value="Genomic_DNA"/>
</dbReference>
<accession>A0A8S0XNH5</accession>
<dbReference type="InterPro" id="IPR011706">
    <property type="entry name" value="Cu-oxidase_C"/>
</dbReference>
<dbReference type="Pfam" id="PF00394">
    <property type="entry name" value="Cu-oxidase"/>
    <property type="match status" value="1"/>
</dbReference>
<dbReference type="Proteomes" id="UP000467700">
    <property type="component" value="Unassembled WGS sequence"/>
</dbReference>
<evidence type="ECO:0000256" key="7">
    <source>
        <dbReference type="SAM" id="SignalP"/>
    </source>
</evidence>
<feature type="chain" id="PRO_5035781715" description="Laccase" evidence="7">
    <location>
        <begin position="21"/>
        <end position="533"/>
    </location>
</feature>
<gene>
    <name evidence="11" type="ORF">AAE3_LOCUS3372</name>
</gene>
<keyword evidence="3" id="KW-0560">Oxidoreductase</keyword>
<evidence type="ECO:0000256" key="5">
    <source>
        <dbReference type="ARBA" id="ARBA00023157"/>
    </source>
</evidence>
<dbReference type="AlphaFoldDB" id="A0A8S0XNH5"/>
<feature type="domain" description="Plastocyanin-like" evidence="10">
    <location>
        <begin position="38"/>
        <end position="155"/>
    </location>
</feature>
<dbReference type="PANTHER" id="PTHR11709:SF511">
    <property type="entry name" value="LACCASE"/>
    <property type="match status" value="1"/>
</dbReference>
<dbReference type="InterPro" id="IPR033138">
    <property type="entry name" value="Cu_oxidase_CS"/>
</dbReference>
<feature type="domain" description="Plastocyanin-like" evidence="9">
    <location>
        <begin position="373"/>
        <end position="498"/>
    </location>
</feature>
<dbReference type="SUPFAM" id="SSF49503">
    <property type="entry name" value="Cupredoxins"/>
    <property type="match status" value="3"/>
</dbReference>
<name>A0A8S0XNH5_CYCAE</name>
<evidence type="ECO:0000256" key="4">
    <source>
        <dbReference type="ARBA" id="ARBA00023008"/>
    </source>
</evidence>
<dbReference type="Gene3D" id="2.60.40.420">
    <property type="entry name" value="Cupredoxins - blue copper proteins"/>
    <property type="match status" value="3"/>
</dbReference>
<dbReference type="PANTHER" id="PTHR11709">
    <property type="entry name" value="MULTI-COPPER OXIDASE"/>
    <property type="match status" value="1"/>
</dbReference>
<dbReference type="CDD" id="cd13856">
    <property type="entry name" value="CuRO_1_Tv-LCC_like"/>
    <property type="match status" value="1"/>
</dbReference>
<feature type="domain" description="Plastocyanin-like" evidence="8">
    <location>
        <begin position="185"/>
        <end position="308"/>
    </location>
</feature>
<dbReference type="Pfam" id="PF07731">
    <property type="entry name" value="Cu-oxidase_2"/>
    <property type="match status" value="1"/>
</dbReference>
<organism evidence="11 12">
    <name type="scientific">Cyclocybe aegerita</name>
    <name type="common">Black poplar mushroom</name>
    <name type="synonym">Agrocybe aegerita</name>
    <dbReference type="NCBI Taxonomy" id="1973307"/>
    <lineage>
        <taxon>Eukaryota</taxon>
        <taxon>Fungi</taxon>
        <taxon>Dikarya</taxon>
        <taxon>Basidiomycota</taxon>
        <taxon>Agaricomycotina</taxon>
        <taxon>Agaricomycetes</taxon>
        <taxon>Agaricomycetidae</taxon>
        <taxon>Agaricales</taxon>
        <taxon>Agaricineae</taxon>
        <taxon>Bolbitiaceae</taxon>
        <taxon>Cyclocybe</taxon>
    </lineage>
</organism>
<evidence type="ECO:0000259" key="8">
    <source>
        <dbReference type="Pfam" id="PF00394"/>
    </source>
</evidence>
<keyword evidence="6" id="KW-0325">Glycoprotein</keyword>
<dbReference type="PROSITE" id="PS00079">
    <property type="entry name" value="MULTICOPPER_OXIDASE1"/>
    <property type="match status" value="2"/>
</dbReference>
<feature type="signal peptide" evidence="7">
    <location>
        <begin position="1"/>
        <end position="20"/>
    </location>
</feature>
<keyword evidence="5" id="KW-1015">Disulfide bond</keyword>
<protein>
    <recommendedName>
        <fullName evidence="13">Laccase</fullName>
    </recommendedName>
</protein>
<keyword evidence="4" id="KW-0186">Copper</keyword>
<dbReference type="CDD" id="cd13903">
    <property type="entry name" value="CuRO_3_Tv-LCC_like"/>
    <property type="match status" value="1"/>
</dbReference>
<evidence type="ECO:0000313" key="11">
    <source>
        <dbReference type="EMBL" id="CAA7261127.1"/>
    </source>
</evidence>
<comment type="caution">
    <text evidence="11">The sequence shown here is derived from an EMBL/GenBank/DDBJ whole genome shotgun (WGS) entry which is preliminary data.</text>
</comment>
<evidence type="ECO:0000256" key="6">
    <source>
        <dbReference type="ARBA" id="ARBA00023180"/>
    </source>
</evidence>